<dbReference type="InterPro" id="IPR008948">
    <property type="entry name" value="L-Aspartase-like"/>
</dbReference>
<dbReference type="InterPro" id="IPR024083">
    <property type="entry name" value="Fumarase/histidase_N"/>
</dbReference>
<reference evidence="3" key="1">
    <citation type="journal article" date="2011" name="Proc. Natl. Acad. Sci. U.S.A.">
        <title>Obligate biotrophy features unraveled by the genomic analysis of rust fungi.</title>
        <authorList>
            <person name="Duplessis S."/>
            <person name="Cuomo C.A."/>
            <person name="Lin Y.-C."/>
            <person name="Aerts A."/>
            <person name="Tisserant E."/>
            <person name="Veneault-Fourrey C."/>
            <person name="Joly D.L."/>
            <person name="Hacquard S."/>
            <person name="Amselem J."/>
            <person name="Cantarel B.L."/>
            <person name="Chiu R."/>
            <person name="Coutinho P.M."/>
            <person name="Feau N."/>
            <person name="Field M."/>
            <person name="Frey P."/>
            <person name="Gelhaye E."/>
            <person name="Goldberg J."/>
            <person name="Grabherr M.G."/>
            <person name="Kodira C.D."/>
            <person name="Kohler A."/>
            <person name="Kuees U."/>
            <person name="Lindquist E.A."/>
            <person name="Lucas S.M."/>
            <person name="Mago R."/>
            <person name="Mauceli E."/>
            <person name="Morin E."/>
            <person name="Murat C."/>
            <person name="Pangilinan J.L."/>
            <person name="Park R."/>
            <person name="Pearson M."/>
            <person name="Quesneville H."/>
            <person name="Rouhier N."/>
            <person name="Sakthikumar S."/>
            <person name="Salamov A.A."/>
            <person name="Schmutz J."/>
            <person name="Selles B."/>
            <person name="Shapiro H."/>
            <person name="Tanguay P."/>
            <person name="Tuskan G.A."/>
            <person name="Henrissat B."/>
            <person name="Van de Peer Y."/>
            <person name="Rouze P."/>
            <person name="Ellis J.G."/>
            <person name="Dodds P.N."/>
            <person name="Schein J.E."/>
            <person name="Zhong S."/>
            <person name="Hamelin R.C."/>
            <person name="Grigoriev I.V."/>
            <person name="Szabo L.J."/>
            <person name="Martin F."/>
        </authorList>
    </citation>
    <scope>NUCLEOTIDE SEQUENCE [LARGE SCALE GENOMIC DNA]</scope>
    <source>
        <strain evidence="3">98AG31 / pathotype 3-4-7</strain>
    </source>
</reference>
<evidence type="ECO:0008006" key="4">
    <source>
        <dbReference type="Google" id="ProtNLM"/>
    </source>
</evidence>
<dbReference type="InParanoid" id="F4RLS3"/>
<gene>
    <name evidence="2" type="ORF">MELLADRAFT_106520</name>
</gene>
<proteinExistence type="predicted"/>
<evidence type="ECO:0000256" key="1">
    <source>
        <dbReference type="SAM" id="MobiDB-lite"/>
    </source>
</evidence>
<dbReference type="VEuPathDB" id="FungiDB:MELLADRAFT_106520"/>
<dbReference type="Gene3D" id="1.10.275.10">
    <property type="entry name" value="Fumarase/aspartase (N-terminal domain)"/>
    <property type="match status" value="1"/>
</dbReference>
<dbReference type="EMBL" id="GL883107">
    <property type="protein sequence ID" value="EGG06702.1"/>
    <property type="molecule type" value="Genomic_DNA"/>
</dbReference>
<dbReference type="SUPFAM" id="SSF48557">
    <property type="entry name" value="L-aspartase-like"/>
    <property type="match status" value="1"/>
</dbReference>
<dbReference type="RefSeq" id="XP_007410142.1">
    <property type="nucleotide sequence ID" value="XM_007410080.1"/>
</dbReference>
<sequence length="207" mass="22768">MTACTNKSVYGVTTGFGAAANTRTSDVEASQVSILEHLLAGVYGFEIQDLSQLVPSCTRKLNETNTYNADRLVDAEEERTRVSPGLTQGSTYGSRAGEGRQARKRQSSVGNCTLRFKRLRRFKPYLRAKGLSSPRESSAQQWLWPDCGPCCRPLRYEPGGHLAFCELYLVLFVGIERAPSPPNKIDPTYFAPLSCLASINPRLQGSA</sequence>
<dbReference type="Proteomes" id="UP000001072">
    <property type="component" value="Unassembled WGS sequence"/>
</dbReference>
<organism evidence="3">
    <name type="scientific">Melampsora larici-populina (strain 98AG31 / pathotype 3-4-7)</name>
    <name type="common">Poplar leaf rust fungus</name>
    <dbReference type="NCBI Taxonomy" id="747676"/>
    <lineage>
        <taxon>Eukaryota</taxon>
        <taxon>Fungi</taxon>
        <taxon>Dikarya</taxon>
        <taxon>Basidiomycota</taxon>
        <taxon>Pucciniomycotina</taxon>
        <taxon>Pucciniomycetes</taxon>
        <taxon>Pucciniales</taxon>
        <taxon>Melampsoraceae</taxon>
        <taxon>Melampsora</taxon>
    </lineage>
</organism>
<dbReference type="AlphaFoldDB" id="F4RLS3"/>
<dbReference type="KEGG" id="mlr:MELLADRAFT_106520"/>
<name>F4RLS3_MELLP</name>
<dbReference type="STRING" id="747676.F4RLS3"/>
<keyword evidence="3" id="KW-1185">Reference proteome</keyword>
<accession>F4RLS3</accession>
<feature type="region of interest" description="Disordered" evidence="1">
    <location>
        <begin position="77"/>
        <end position="108"/>
    </location>
</feature>
<dbReference type="GeneID" id="18922912"/>
<dbReference type="GO" id="GO:0003824">
    <property type="term" value="F:catalytic activity"/>
    <property type="evidence" value="ECO:0007669"/>
    <property type="project" value="InterPro"/>
</dbReference>
<evidence type="ECO:0000313" key="3">
    <source>
        <dbReference type="Proteomes" id="UP000001072"/>
    </source>
</evidence>
<evidence type="ECO:0000313" key="2">
    <source>
        <dbReference type="EMBL" id="EGG06702.1"/>
    </source>
</evidence>
<dbReference type="HOGENOM" id="CLU_1326644_0_0_1"/>
<protein>
    <recommendedName>
        <fullName evidence="4">Phenylalanine ammonia-lyase</fullName>
    </recommendedName>
</protein>